<feature type="transmembrane region" description="Helical" evidence="1">
    <location>
        <begin position="27"/>
        <end position="48"/>
    </location>
</feature>
<keyword evidence="1" id="KW-1133">Transmembrane helix</keyword>
<proteinExistence type="predicted"/>
<accession>A0A521DLB2</accession>
<keyword evidence="3" id="KW-1185">Reference proteome</keyword>
<keyword evidence="1" id="KW-0812">Transmembrane</keyword>
<evidence type="ECO:0000313" key="2">
    <source>
        <dbReference type="EMBL" id="SMO72466.1"/>
    </source>
</evidence>
<organism evidence="2 3">
    <name type="scientific">Fodinibius sediminis</name>
    <dbReference type="NCBI Taxonomy" id="1214077"/>
    <lineage>
        <taxon>Bacteria</taxon>
        <taxon>Pseudomonadati</taxon>
        <taxon>Balneolota</taxon>
        <taxon>Balneolia</taxon>
        <taxon>Balneolales</taxon>
        <taxon>Balneolaceae</taxon>
        <taxon>Fodinibius</taxon>
    </lineage>
</organism>
<gene>
    <name evidence="2" type="ORF">SAMN06265218_1116</name>
</gene>
<reference evidence="2 3" key="1">
    <citation type="submission" date="2017-05" db="EMBL/GenBank/DDBJ databases">
        <authorList>
            <person name="Varghese N."/>
            <person name="Submissions S."/>
        </authorList>
    </citation>
    <scope>NUCLEOTIDE SEQUENCE [LARGE SCALE GENOMIC DNA]</scope>
    <source>
        <strain evidence="2 3">DSM 21194</strain>
    </source>
</reference>
<evidence type="ECO:0000256" key="1">
    <source>
        <dbReference type="SAM" id="Phobius"/>
    </source>
</evidence>
<sequence>MKALSLSAIIGVVLGSSVIYWLELDEVGAIGLVLLLCLSFTIAIGNFISRSNAKGT</sequence>
<keyword evidence="1" id="KW-0472">Membrane</keyword>
<evidence type="ECO:0000313" key="3">
    <source>
        <dbReference type="Proteomes" id="UP000317593"/>
    </source>
</evidence>
<dbReference type="EMBL" id="FXTH01000011">
    <property type="protein sequence ID" value="SMO72466.1"/>
    <property type="molecule type" value="Genomic_DNA"/>
</dbReference>
<dbReference type="Proteomes" id="UP000317593">
    <property type="component" value="Unassembled WGS sequence"/>
</dbReference>
<protein>
    <submittedName>
        <fullName evidence="2">Uncharacterized protein</fullName>
    </submittedName>
</protein>
<dbReference type="AlphaFoldDB" id="A0A521DLB2"/>
<name>A0A521DLB2_9BACT</name>